<sequence>MANSINTNRGALIALQNLNATNRHLETTQNRVNTGLKVSNAKDNGAIFAIATSQRAEMGAQDAVRQSIQRGQSILDVAMSAGETVIEALTELKSLAVAIQDAPKEYDAGGAVTGMGESGKKLVADFEAIVKEIHTSLAGATFDGANVFKLGQTGGLAVTVNTGSANNTFELKADGVAAAADDLAFGSAAGAGAGQFDAATGAWNAKAGNTAGATPSALTDYSVANVEAAIDSFTTTMADIGTKSKSLGRQATFIDKLQDSLETGIGNLVDADLAKESAKLTALQTKQQLGVQALGIANQSSSILLSLFRG</sequence>
<comment type="caution">
    <text evidence="7">The sequence shown here is derived from an EMBL/GenBank/DDBJ whole genome shotgun (WGS) entry which is preliminary data.</text>
</comment>
<feature type="domain" description="Flagellin C-terminal" evidence="6">
    <location>
        <begin position="224"/>
        <end position="308"/>
    </location>
</feature>
<evidence type="ECO:0000259" key="5">
    <source>
        <dbReference type="Pfam" id="PF00669"/>
    </source>
</evidence>
<evidence type="ECO:0000256" key="1">
    <source>
        <dbReference type="ARBA" id="ARBA00005709"/>
    </source>
</evidence>
<evidence type="ECO:0000256" key="4">
    <source>
        <dbReference type="RuleBase" id="RU362073"/>
    </source>
</evidence>
<feature type="domain" description="Flagellin N-terminal" evidence="5">
    <location>
        <begin position="5"/>
        <end position="149"/>
    </location>
</feature>
<keyword evidence="3 4" id="KW-0975">Bacterial flagellum</keyword>
<accession>A0ABN0YDS6</accession>
<keyword evidence="7" id="KW-0282">Flagellum</keyword>
<name>A0ABN0YDS6_9CAUL</name>
<organism evidence="7 8">
    <name type="scientific">Brevundimonas terrae</name>
    <dbReference type="NCBI Taxonomy" id="363631"/>
    <lineage>
        <taxon>Bacteria</taxon>
        <taxon>Pseudomonadati</taxon>
        <taxon>Pseudomonadota</taxon>
        <taxon>Alphaproteobacteria</taxon>
        <taxon>Caulobacterales</taxon>
        <taxon>Caulobacteraceae</taxon>
        <taxon>Brevundimonas</taxon>
    </lineage>
</organism>
<dbReference type="Pfam" id="PF00700">
    <property type="entry name" value="Flagellin_C"/>
    <property type="match status" value="1"/>
</dbReference>
<dbReference type="SUPFAM" id="SSF64518">
    <property type="entry name" value="Phase 1 flagellin"/>
    <property type="match status" value="1"/>
</dbReference>
<evidence type="ECO:0000256" key="2">
    <source>
        <dbReference type="ARBA" id="ARBA00011829"/>
    </source>
</evidence>
<dbReference type="InterPro" id="IPR001029">
    <property type="entry name" value="Flagellin_N"/>
</dbReference>
<dbReference type="EMBL" id="BAAAEJ010000007">
    <property type="protein sequence ID" value="GAA0392208.1"/>
    <property type="molecule type" value="Genomic_DNA"/>
</dbReference>
<dbReference type="PANTHER" id="PTHR42792">
    <property type="entry name" value="FLAGELLIN"/>
    <property type="match status" value="1"/>
</dbReference>
<dbReference type="PANTHER" id="PTHR42792:SF2">
    <property type="entry name" value="FLAGELLIN"/>
    <property type="match status" value="1"/>
</dbReference>
<keyword evidence="7" id="KW-0969">Cilium</keyword>
<evidence type="ECO:0000256" key="3">
    <source>
        <dbReference type="ARBA" id="ARBA00023143"/>
    </source>
</evidence>
<dbReference type="RefSeq" id="WP_167177038.1">
    <property type="nucleotide sequence ID" value="NZ_BAAAEJ010000007.1"/>
</dbReference>
<evidence type="ECO:0000313" key="7">
    <source>
        <dbReference type="EMBL" id="GAA0392208.1"/>
    </source>
</evidence>
<proteinExistence type="inferred from homology"/>
<dbReference type="Proteomes" id="UP001500791">
    <property type="component" value="Unassembled WGS sequence"/>
</dbReference>
<dbReference type="InterPro" id="IPR001492">
    <property type="entry name" value="Flagellin"/>
</dbReference>
<comment type="function">
    <text evidence="4">Flagellin is the subunit protein which polymerizes to form the filaments of bacterial flagella.</text>
</comment>
<evidence type="ECO:0000313" key="8">
    <source>
        <dbReference type="Proteomes" id="UP001500791"/>
    </source>
</evidence>
<keyword evidence="8" id="KW-1185">Reference proteome</keyword>
<dbReference type="Pfam" id="PF00669">
    <property type="entry name" value="Flagellin_N"/>
    <property type="match status" value="1"/>
</dbReference>
<dbReference type="Gene3D" id="1.20.1330.10">
    <property type="entry name" value="f41 fragment of flagellin, N-terminal domain"/>
    <property type="match status" value="1"/>
</dbReference>
<keyword evidence="4" id="KW-0964">Secreted</keyword>
<comment type="similarity">
    <text evidence="1 4">Belongs to the bacterial flagellin family.</text>
</comment>
<protein>
    <recommendedName>
        <fullName evidence="4">Flagellin</fullName>
    </recommendedName>
</protein>
<reference evidence="7 8" key="1">
    <citation type="journal article" date="2019" name="Int. J. Syst. Evol. Microbiol.">
        <title>The Global Catalogue of Microorganisms (GCM) 10K type strain sequencing project: providing services to taxonomists for standard genome sequencing and annotation.</title>
        <authorList>
            <consortium name="The Broad Institute Genomics Platform"/>
            <consortium name="The Broad Institute Genome Sequencing Center for Infectious Disease"/>
            <person name="Wu L."/>
            <person name="Ma J."/>
        </authorList>
    </citation>
    <scope>NUCLEOTIDE SEQUENCE [LARGE SCALE GENOMIC DNA]</scope>
    <source>
        <strain evidence="7 8">JCM 13476</strain>
    </source>
</reference>
<dbReference type="InterPro" id="IPR046358">
    <property type="entry name" value="Flagellin_C"/>
</dbReference>
<comment type="subunit">
    <text evidence="2">In C.crescentus, the flagellar filament is composed of multiple flagellins of 29 kDa; 27 kDa and 25 kDa.</text>
</comment>
<keyword evidence="7" id="KW-0966">Cell projection</keyword>
<comment type="subcellular location">
    <subcellularLocation>
        <location evidence="4">Secreted</location>
    </subcellularLocation>
    <subcellularLocation>
        <location evidence="4">Bacterial flagellum</location>
    </subcellularLocation>
</comment>
<evidence type="ECO:0000259" key="6">
    <source>
        <dbReference type="Pfam" id="PF00700"/>
    </source>
</evidence>
<gene>
    <name evidence="7" type="primary">fljK</name>
    <name evidence="7" type="ORF">GCM10009093_18510</name>
</gene>